<keyword evidence="1" id="KW-0175">Coiled coil</keyword>
<keyword evidence="4" id="KW-1185">Reference proteome</keyword>
<evidence type="ECO:0000313" key="3">
    <source>
        <dbReference type="EMBL" id="KII83491.1"/>
    </source>
</evidence>
<feature type="region of interest" description="Disordered" evidence="2">
    <location>
        <begin position="333"/>
        <end position="356"/>
    </location>
</feature>
<name>A0A0C9SKC4_PLICR</name>
<feature type="compositionally biased region" description="Low complexity" evidence="2">
    <location>
        <begin position="114"/>
        <end position="125"/>
    </location>
</feature>
<evidence type="ECO:0000256" key="2">
    <source>
        <dbReference type="SAM" id="MobiDB-lite"/>
    </source>
</evidence>
<accession>A0A0C9SKC4</accession>
<feature type="coiled-coil region" evidence="1">
    <location>
        <begin position="402"/>
        <end position="429"/>
    </location>
</feature>
<feature type="compositionally biased region" description="Low complexity" evidence="2">
    <location>
        <begin position="339"/>
        <end position="356"/>
    </location>
</feature>
<feature type="region of interest" description="Disordered" evidence="2">
    <location>
        <begin position="19"/>
        <end position="127"/>
    </location>
</feature>
<sequence>MAGGSDAWFLEDYYATREKAIPAGARPAKAKRARRTSKTQPAAASSSASGPRTRGRAAKDTPSAKSLGKRRVREPSVDVQDEDGPSLVRDEADASSAPAAKKVRLTLRTPRSPSPQAEQAAPSPSDEAIFGSLDAEYAEELQALQRLRTENADLHTENDRLRVGARQLRQTNRDLQAQVESLTAKWVDSEKARRAAETAAAPSQARATELQQRLTASQLTLAASQDRVGQLDRDLRVTKEALAAKSLAYDNQAAGNASLESENIQRTDEFVQAAATLRAQLAEARAELLSAQAALLTSVPRQKYDAAEREVAQLRSVAQASLRVVLTPRPPVSEVGVQASSEPSSSGAPPASPSRASSAVSDYAALLARFEVVRDDARTAQELLRQQRADSSAFRVQSVREMRELLDRVVGLEEQFAAVERERDVLQDELAQRHEVAELVRGLPPAPSLDRGDVVDVEVHRMPGVLVEVL</sequence>
<dbReference type="HOGENOM" id="CLU_581543_0_0_1"/>
<protein>
    <submittedName>
        <fullName evidence="3">Uncharacterized protein</fullName>
    </submittedName>
</protein>
<evidence type="ECO:0000313" key="4">
    <source>
        <dbReference type="Proteomes" id="UP000053263"/>
    </source>
</evidence>
<gene>
    <name evidence="3" type="ORF">PLICRDRAFT_180395</name>
</gene>
<dbReference type="AlphaFoldDB" id="A0A0C9SKC4"/>
<feature type="compositionally biased region" description="Basic residues" evidence="2">
    <location>
        <begin position="28"/>
        <end position="37"/>
    </location>
</feature>
<organism evidence="3 4">
    <name type="scientific">Plicaturopsis crispa FD-325 SS-3</name>
    <dbReference type="NCBI Taxonomy" id="944288"/>
    <lineage>
        <taxon>Eukaryota</taxon>
        <taxon>Fungi</taxon>
        <taxon>Dikarya</taxon>
        <taxon>Basidiomycota</taxon>
        <taxon>Agaricomycotina</taxon>
        <taxon>Agaricomycetes</taxon>
        <taxon>Agaricomycetidae</taxon>
        <taxon>Amylocorticiales</taxon>
        <taxon>Amylocorticiaceae</taxon>
        <taxon>Plicatura</taxon>
        <taxon>Plicaturopsis crispa</taxon>
    </lineage>
</organism>
<dbReference type="EMBL" id="KN832577">
    <property type="protein sequence ID" value="KII83491.1"/>
    <property type="molecule type" value="Genomic_DNA"/>
</dbReference>
<evidence type="ECO:0000256" key="1">
    <source>
        <dbReference type="SAM" id="Coils"/>
    </source>
</evidence>
<dbReference type="Proteomes" id="UP000053263">
    <property type="component" value="Unassembled WGS sequence"/>
</dbReference>
<feature type="coiled-coil region" evidence="1">
    <location>
        <begin position="137"/>
        <end position="185"/>
    </location>
</feature>
<reference evidence="3 4" key="1">
    <citation type="submission" date="2014-06" db="EMBL/GenBank/DDBJ databases">
        <title>Evolutionary Origins and Diversification of the Mycorrhizal Mutualists.</title>
        <authorList>
            <consortium name="DOE Joint Genome Institute"/>
            <consortium name="Mycorrhizal Genomics Consortium"/>
            <person name="Kohler A."/>
            <person name="Kuo A."/>
            <person name="Nagy L.G."/>
            <person name="Floudas D."/>
            <person name="Copeland A."/>
            <person name="Barry K.W."/>
            <person name="Cichocki N."/>
            <person name="Veneault-Fourrey C."/>
            <person name="LaButti K."/>
            <person name="Lindquist E.A."/>
            <person name="Lipzen A."/>
            <person name="Lundell T."/>
            <person name="Morin E."/>
            <person name="Murat C."/>
            <person name="Riley R."/>
            <person name="Ohm R."/>
            <person name="Sun H."/>
            <person name="Tunlid A."/>
            <person name="Henrissat B."/>
            <person name="Grigoriev I.V."/>
            <person name="Hibbett D.S."/>
            <person name="Martin F."/>
        </authorList>
    </citation>
    <scope>NUCLEOTIDE SEQUENCE [LARGE SCALE GENOMIC DNA]</scope>
    <source>
        <strain evidence="3 4">FD-325 SS-3</strain>
    </source>
</reference>
<proteinExistence type="predicted"/>